<reference evidence="3" key="1">
    <citation type="submission" date="2022-10" db="EMBL/GenBank/DDBJ databases">
        <authorList>
            <person name="Botero Cardona J."/>
        </authorList>
    </citation>
    <scope>NUCLEOTIDE SEQUENCE</scope>
    <source>
        <strain evidence="3">R-83534</strain>
    </source>
</reference>
<comment type="similarity">
    <text evidence="1">Belongs to the ribosome association toxin RatA family.</text>
</comment>
<feature type="domain" description="Coenzyme Q-binding protein COQ10 START" evidence="2">
    <location>
        <begin position="10"/>
        <end position="134"/>
    </location>
</feature>
<accession>A0ABM9HIA4</accession>
<evidence type="ECO:0000256" key="1">
    <source>
        <dbReference type="ARBA" id="ARBA00008918"/>
    </source>
</evidence>
<sequence length="151" mass="17680">MPTHAEKRFIAHTPEQMFNLVAAVDLYPEFLPWCTGAIIRYRDKELLLADLKVGFGPFKEVFGSRVELYKSENKIIVTYDRGPLKYLSNQWLFIPDPKGCIIDFFVDFEFKSRIMQKAMGLVFNEAVQKMVSAFVKRADFCYSEKYKKIQK</sequence>
<dbReference type="InterPro" id="IPR005031">
    <property type="entry name" value="COQ10_START"/>
</dbReference>
<proteinExistence type="inferred from homology"/>
<dbReference type="Gene3D" id="3.30.530.20">
    <property type="match status" value="1"/>
</dbReference>
<dbReference type="Proteomes" id="UP001154272">
    <property type="component" value="Unassembled WGS sequence"/>
</dbReference>
<dbReference type="InterPro" id="IPR023393">
    <property type="entry name" value="START-like_dom_sf"/>
</dbReference>
<evidence type="ECO:0000313" key="4">
    <source>
        <dbReference type="Proteomes" id="UP001154272"/>
    </source>
</evidence>
<dbReference type="RefSeq" id="WP_282023039.1">
    <property type="nucleotide sequence ID" value="NZ_CAMXCH010000001.1"/>
</dbReference>
<evidence type="ECO:0000313" key="3">
    <source>
        <dbReference type="EMBL" id="CAI3924361.1"/>
    </source>
</evidence>
<name>A0ABM9HIA4_9PROT</name>
<evidence type="ECO:0000259" key="2">
    <source>
        <dbReference type="Pfam" id="PF03364"/>
    </source>
</evidence>
<comment type="caution">
    <text evidence="3">The sequence shown here is derived from an EMBL/GenBank/DDBJ whole genome shotgun (WGS) entry which is preliminary data.</text>
</comment>
<dbReference type="EMBL" id="CAMXCH010000001">
    <property type="protein sequence ID" value="CAI3924361.1"/>
    <property type="molecule type" value="Genomic_DNA"/>
</dbReference>
<dbReference type="Pfam" id="PF03364">
    <property type="entry name" value="Polyketide_cyc"/>
    <property type="match status" value="1"/>
</dbReference>
<dbReference type="PANTHER" id="PTHR12901:SF10">
    <property type="entry name" value="COENZYME Q-BINDING PROTEIN COQ10, MITOCHONDRIAL"/>
    <property type="match status" value="1"/>
</dbReference>
<keyword evidence="4" id="KW-1185">Reference proteome</keyword>
<dbReference type="PANTHER" id="PTHR12901">
    <property type="entry name" value="SPERM PROTEIN HOMOLOG"/>
    <property type="match status" value="1"/>
</dbReference>
<protein>
    <submittedName>
        <fullName evidence="3">Ribosome association toxin PasT (RatA) of the RatAB toxin-antitoxin module (PasT) (PDB:1T17) (PUBMED:21323758)</fullName>
    </submittedName>
</protein>
<organism evidence="3 4">
    <name type="scientific">Commensalibacter papalotli</name>
    <name type="common">ex Botero et al. 2024</name>
    <dbReference type="NCBI Taxonomy" id="2972766"/>
    <lineage>
        <taxon>Bacteria</taxon>
        <taxon>Pseudomonadati</taxon>
        <taxon>Pseudomonadota</taxon>
        <taxon>Alphaproteobacteria</taxon>
        <taxon>Acetobacterales</taxon>
        <taxon>Acetobacteraceae</taxon>
    </lineage>
</organism>
<dbReference type="SUPFAM" id="SSF55961">
    <property type="entry name" value="Bet v1-like"/>
    <property type="match status" value="1"/>
</dbReference>
<gene>
    <name evidence="3" type="ORF">R83534S58_LOCUS138</name>
</gene>
<dbReference type="CDD" id="cd07813">
    <property type="entry name" value="COQ10p_like"/>
    <property type="match status" value="1"/>
</dbReference>
<dbReference type="InterPro" id="IPR044996">
    <property type="entry name" value="COQ10-like"/>
</dbReference>